<feature type="region of interest" description="Disordered" evidence="1">
    <location>
        <begin position="223"/>
        <end position="266"/>
    </location>
</feature>
<name>A0A8H4M0C3_9HYPO</name>
<accession>A0A8H4M0C3</accession>
<dbReference type="Proteomes" id="UP000557566">
    <property type="component" value="Unassembled WGS sequence"/>
</dbReference>
<proteinExistence type="predicted"/>
<keyword evidence="4" id="KW-1185">Reference proteome</keyword>
<reference evidence="3 4" key="1">
    <citation type="journal article" date="2020" name="Genome Biol. Evol.">
        <title>A new high-quality draft genome assembly of the Chinese cordyceps Ophiocordyceps sinensis.</title>
        <authorList>
            <person name="Shu R."/>
            <person name="Zhang J."/>
            <person name="Meng Q."/>
            <person name="Zhang H."/>
            <person name="Zhou G."/>
            <person name="Li M."/>
            <person name="Wu P."/>
            <person name="Zhao Y."/>
            <person name="Chen C."/>
            <person name="Qin Q."/>
        </authorList>
    </citation>
    <scope>NUCLEOTIDE SEQUENCE [LARGE SCALE GENOMIC DNA]</scope>
    <source>
        <strain evidence="3 4">IOZ07</strain>
    </source>
</reference>
<evidence type="ECO:0008006" key="5">
    <source>
        <dbReference type="Google" id="ProtNLM"/>
    </source>
</evidence>
<dbReference type="PANTHER" id="PTHR39599:SF2">
    <property type="entry name" value="ANCHORED PROTEIN, PUTATIVE (AFU_ORTHOLOGUE AFUA_1G09650)-RELATED"/>
    <property type="match status" value="1"/>
</dbReference>
<sequence length="414" mass="40737">MAPLCSSLLLLPAPLLALVVHAGAGASQLTAVKKLPLDAGQKLLAHHLDFAPQDSCAAELLPAINGTAGCLWPAYGRQLDDGRRRGAAEAMALLEKRSSCPANMNSCADRGHANKCCQEGTYCTDVPDVDVGRVACCPRGTQCGGQVASCPPDAVSCPQSLGGGCCIPGYVCRGFGCVPSPSSTTLSQTTVQAPLPLETVTSTSTTMVEGSPSAVIVTMTVTSTSSPSPTTTVGVTASDTDFATGSSSRRPAGSGSSATASGGGISDSSSQTGCPTGFYGCLATHGGGCCRTDRDCNTLSCPPPPPSTTVMANGATIVVPAEGGSRGANATPTCAGGWFLCGGSAGPVAGCCPSGYECGTASCFAAQASQTGSVQKEVPRPSGGGGGGSDASTAAVRRLLLGGAVGACLWAVAA</sequence>
<evidence type="ECO:0000313" key="4">
    <source>
        <dbReference type="Proteomes" id="UP000557566"/>
    </source>
</evidence>
<evidence type="ECO:0000313" key="3">
    <source>
        <dbReference type="EMBL" id="KAF4507882.1"/>
    </source>
</evidence>
<evidence type="ECO:0000256" key="1">
    <source>
        <dbReference type="SAM" id="MobiDB-lite"/>
    </source>
</evidence>
<dbReference type="EMBL" id="JAAVMX010000005">
    <property type="protein sequence ID" value="KAF4507882.1"/>
    <property type="molecule type" value="Genomic_DNA"/>
</dbReference>
<feature type="signal peptide" evidence="2">
    <location>
        <begin position="1"/>
        <end position="17"/>
    </location>
</feature>
<protein>
    <recommendedName>
        <fullName evidence="5">GPI anchored protein</fullName>
    </recommendedName>
</protein>
<dbReference type="AlphaFoldDB" id="A0A8H4M0C3"/>
<gene>
    <name evidence="3" type="ORF">G6O67_004333</name>
</gene>
<feature type="chain" id="PRO_5034694868" description="GPI anchored protein" evidence="2">
    <location>
        <begin position="18"/>
        <end position="414"/>
    </location>
</feature>
<dbReference type="OrthoDB" id="2426396at2759"/>
<organism evidence="3 4">
    <name type="scientific">Ophiocordyceps sinensis</name>
    <dbReference type="NCBI Taxonomy" id="72228"/>
    <lineage>
        <taxon>Eukaryota</taxon>
        <taxon>Fungi</taxon>
        <taxon>Dikarya</taxon>
        <taxon>Ascomycota</taxon>
        <taxon>Pezizomycotina</taxon>
        <taxon>Sordariomycetes</taxon>
        <taxon>Hypocreomycetidae</taxon>
        <taxon>Hypocreales</taxon>
        <taxon>Ophiocordycipitaceae</taxon>
        <taxon>Ophiocordyceps</taxon>
    </lineage>
</organism>
<comment type="caution">
    <text evidence="3">The sequence shown here is derived from an EMBL/GenBank/DDBJ whole genome shotgun (WGS) entry which is preliminary data.</text>
</comment>
<dbReference type="PANTHER" id="PTHR39599">
    <property type="entry name" value="GPI-ANCHORED PROTEIN (EUROFUNG)-RELATED-RELATED"/>
    <property type="match status" value="1"/>
</dbReference>
<evidence type="ECO:0000256" key="2">
    <source>
        <dbReference type="SAM" id="SignalP"/>
    </source>
</evidence>
<keyword evidence="2" id="KW-0732">Signal</keyword>